<organism evidence="1 2">
    <name type="scientific">Caerostris extrusa</name>
    <name type="common">Bark spider</name>
    <name type="synonym">Caerostris bankana</name>
    <dbReference type="NCBI Taxonomy" id="172846"/>
    <lineage>
        <taxon>Eukaryota</taxon>
        <taxon>Metazoa</taxon>
        <taxon>Ecdysozoa</taxon>
        <taxon>Arthropoda</taxon>
        <taxon>Chelicerata</taxon>
        <taxon>Arachnida</taxon>
        <taxon>Araneae</taxon>
        <taxon>Araneomorphae</taxon>
        <taxon>Entelegynae</taxon>
        <taxon>Araneoidea</taxon>
        <taxon>Araneidae</taxon>
        <taxon>Caerostris</taxon>
    </lineage>
</organism>
<evidence type="ECO:0000313" key="2">
    <source>
        <dbReference type="Proteomes" id="UP001054945"/>
    </source>
</evidence>
<evidence type="ECO:0000313" key="1">
    <source>
        <dbReference type="EMBL" id="GIY23059.1"/>
    </source>
</evidence>
<sequence>MHHPSLSSTLLSPSNSGRFIPESEITCQVEYPNIRTEPGRIITRRGVLEQCMELWNTGQDGGLFQSPKSRVKLSTPIFEQSLKDYNTAGWPGVVHGYWGAAARRVIRMTGPEDIVAKEVRAPVLN</sequence>
<keyword evidence="2" id="KW-1185">Reference proteome</keyword>
<reference evidence="1 2" key="1">
    <citation type="submission" date="2021-06" db="EMBL/GenBank/DDBJ databases">
        <title>Caerostris extrusa draft genome.</title>
        <authorList>
            <person name="Kono N."/>
            <person name="Arakawa K."/>
        </authorList>
    </citation>
    <scope>NUCLEOTIDE SEQUENCE [LARGE SCALE GENOMIC DNA]</scope>
</reference>
<proteinExistence type="predicted"/>
<dbReference type="Proteomes" id="UP001054945">
    <property type="component" value="Unassembled WGS sequence"/>
</dbReference>
<gene>
    <name evidence="1" type="ORF">CEXT_678751</name>
</gene>
<dbReference type="AlphaFoldDB" id="A0AAV4RN01"/>
<protein>
    <submittedName>
        <fullName evidence="1">Uncharacterized protein</fullName>
    </submittedName>
</protein>
<comment type="caution">
    <text evidence="1">The sequence shown here is derived from an EMBL/GenBank/DDBJ whole genome shotgun (WGS) entry which is preliminary data.</text>
</comment>
<accession>A0AAV4RN01</accession>
<name>A0AAV4RN01_CAEEX</name>
<dbReference type="EMBL" id="BPLR01008227">
    <property type="protein sequence ID" value="GIY23059.1"/>
    <property type="molecule type" value="Genomic_DNA"/>
</dbReference>